<dbReference type="Gene3D" id="3.20.20.80">
    <property type="entry name" value="Glycosidases"/>
    <property type="match status" value="1"/>
</dbReference>
<evidence type="ECO:0000313" key="8">
    <source>
        <dbReference type="EMBL" id="MBS2213573.1"/>
    </source>
</evidence>
<dbReference type="SUPFAM" id="SSF55545">
    <property type="entry name" value="beta-N-acetylhexosaminidase-like domain"/>
    <property type="match status" value="1"/>
</dbReference>
<feature type="domain" description="Beta-hexosaminidase bacterial type N-terminal" evidence="7">
    <location>
        <begin position="27"/>
        <end position="155"/>
    </location>
</feature>
<keyword evidence="9" id="KW-1185">Reference proteome</keyword>
<organism evidence="8 9">
    <name type="scientific">Carboxylicivirga mesophila</name>
    <dbReference type="NCBI Taxonomy" id="1166478"/>
    <lineage>
        <taxon>Bacteria</taxon>
        <taxon>Pseudomonadati</taxon>
        <taxon>Bacteroidota</taxon>
        <taxon>Bacteroidia</taxon>
        <taxon>Marinilabiliales</taxon>
        <taxon>Marinilabiliaceae</taxon>
        <taxon>Carboxylicivirga</taxon>
    </lineage>
</organism>
<dbReference type="SUPFAM" id="SSF51445">
    <property type="entry name" value="(Trans)glycosidases"/>
    <property type="match status" value="1"/>
</dbReference>
<comment type="catalytic activity">
    <reaction evidence="1">
        <text>Hydrolysis of terminal non-reducing N-acetyl-D-hexosamine residues in N-acetyl-beta-D-hexosaminides.</text>
        <dbReference type="EC" id="3.2.1.52"/>
    </reaction>
</comment>
<dbReference type="RefSeq" id="WP_212230904.1">
    <property type="nucleotide sequence ID" value="NZ_JAGUCN010000030.1"/>
</dbReference>
<proteinExistence type="inferred from homology"/>
<comment type="similarity">
    <text evidence="2">Belongs to the glycosyl hydrolase 20 family.</text>
</comment>
<evidence type="ECO:0000313" key="9">
    <source>
        <dbReference type="Proteomes" id="UP000721861"/>
    </source>
</evidence>
<evidence type="ECO:0000259" key="6">
    <source>
        <dbReference type="Pfam" id="PF00728"/>
    </source>
</evidence>
<dbReference type="InterPro" id="IPR029018">
    <property type="entry name" value="Hex-like_dom2"/>
</dbReference>
<dbReference type="EC" id="3.2.1.52" evidence="3"/>
<evidence type="ECO:0000256" key="3">
    <source>
        <dbReference type="ARBA" id="ARBA00012663"/>
    </source>
</evidence>
<dbReference type="Pfam" id="PF00728">
    <property type="entry name" value="Glyco_hydro_20"/>
    <property type="match status" value="1"/>
</dbReference>
<dbReference type="PANTHER" id="PTHR22600">
    <property type="entry name" value="BETA-HEXOSAMINIDASE"/>
    <property type="match status" value="1"/>
</dbReference>
<dbReference type="Pfam" id="PF02838">
    <property type="entry name" value="Glyco_hydro_20b"/>
    <property type="match status" value="1"/>
</dbReference>
<comment type="caution">
    <text evidence="8">The sequence shown here is derived from an EMBL/GenBank/DDBJ whole genome shotgun (WGS) entry which is preliminary data.</text>
</comment>
<evidence type="ECO:0000256" key="5">
    <source>
        <dbReference type="ARBA" id="ARBA00023295"/>
    </source>
</evidence>
<name>A0ABS5KH50_9BACT</name>
<dbReference type="Gene3D" id="3.30.379.10">
    <property type="entry name" value="Chitobiase/beta-hexosaminidase domain 2-like"/>
    <property type="match status" value="1"/>
</dbReference>
<dbReference type="SUPFAM" id="SSF49785">
    <property type="entry name" value="Galactose-binding domain-like"/>
    <property type="match status" value="1"/>
</dbReference>
<evidence type="ECO:0000256" key="4">
    <source>
        <dbReference type="ARBA" id="ARBA00022801"/>
    </source>
</evidence>
<dbReference type="Proteomes" id="UP000721861">
    <property type="component" value="Unassembled WGS sequence"/>
</dbReference>
<dbReference type="PANTHER" id="PTHR22600:SF57">
    <property type="entry name" value="BETA-N-ACETYLHEXOSAMINIDASE"/>
    <property type="match status" value="1"/>
</dbReference>
<dbReference type="InterPro" id="IPR025705">
    <property type="entry name" value="Beta_hexosaminidase_sua/sub"/>
</dbReference>
<dbReference type="InterPro" id="IPR015883">
    <property type="entry name" value="Glyco_hydro_20_cat"/>
</dbReference>
<dbReference type="Pfam" id="PF13287">
    <property type="entry name" value="Fn3_assoc"/>
    <property type="match status" value="1"/>
</dbReference>
<evidence type="ECO:0000256" key="1">
    <source>
        <dbReference type="ARBA" id="ARBA00001231"/>
    </source>
</evidence>
<evidence type="ECO:0000259" key="7">
    <source>
        <dbReference type="Pfam" id="PF02838"/>
    </source>
</evidence>
<dbReference type="EMBL" id="JAGUCN010000030">
    <property type="protein sequence ID" value="MBS2213573.1"/>
    <property type="molecule type" value="Genomic_DNA"/>
</dbReference>
<evidence type="ECO:0000256" key="2">
    <source>
        <dbReference type="ARBA" id="ARBA00006285"/>
    </source>
</evidence>
<keyword evidence="5" id="KW-0326">Glycosidase</keyword>
<gene>
    <name evidence="8" type="ORF">KEM09_19350</name>
</gene>
<keyword evidence="4" id="KW-0378">Hydrolase</keyword>
<dbReference type="InterPro" id="IPR008979">
    <property type="entry name" value="Galactose-bd-like_sf"/>
</dbReference>
<accession>A0ABS5KH50</accession>
<dbReference type="InterPro" id="IPR026876">
    <property type="entry name" value="Fn3_assoc_repeat"/>
</dbReference>
<dbReference type="CDD" id="cd06563">
    <property type="entry name" value="GH20_chitobiase-like"/>
    <property type="match status" value="1"/>
</dbReference>
<feature type="domain" description="Glycoside hydrolase family 20 catalytic" evidence="6">
    <location>
        <begin position="159"/>
        <end position="504"/>
    </location>
</feature>
<sequence>MIQLKAIVPFLIILLTIGCHHKETISPSIIPEPLHVALSGNSPFLMKPSTPVVIEDSSMLPAVALLSEISHIDFNLSFGDPKDTSHPAIVLAFDNRLDSLSMEGYVLDINQQTLTIKAAGPQGLFYAVETIRQLLPADAATSGSELALPAGHIIDRPRFEWRGMHLDVSRHFMPTAFIKKYIDYLAMHKLNVFHWHLVDGIGWRIEIKSHPELTDIGAWRKVKPNLQPWQEFEVWRNGDEAHKYGGYYTQDEIREIVAYAAERFITVVPEIELPGHSEVVFQCYPHLTCKDATGKFIKNSGVYCASNPAAYQLLEDVLDEVIELFPSNYIHIGGDEVSKTNWNNCPDCQQLMQRKAYDAYELQSHFINHFDTYLKSKGRQLIGWHEILEGELSPTATVMYWGAETGVADCLKEGHPTVLTTGSHLYFDHYQSLSKHEPKAFGGYAPLKKVYDYEPVPDGLDQKHLNQLLGVQANIWTEYMPNEKHVEYMLFPRIAALSEVAWQKKGTKDWEHFRYKMNQMLKHYETMDINYAYSALRPTVHVELLNAQQLKVSLSTELEADIYYTTDGTEPNPESATLYKQPFILSESATIKTIAYKDGQATGKAESREAILHKAAGAKVTLHSAPEAKYASNGPATLTDTDFGGDKWGNGKWLGILDKDFEATIRLSEPKQISSLKLSCIEENGAGIFYPSSIEVLVSDNGKDYHLAGTWESQINYQPPWSSAVSNTRFPVIFEPVTTQYVKVRAHYPKIKGMGVFLFIDEVVIE</sequence>
<dbReference type="Gene3D" id="2.60.120.260">
    <property type="entry name" value="Galactose-binding domain-like"/>
    <property type="match status" value="1"/>
</dbReference>
<dbReference type="PROSITE" id="PS51257">
    <property type="entry name" value="PROKAR_LIPOPROTEIN"/>
    <property type="match status" value="1"/>
</dbReference>
<dbReference type="InterPro" id="IPR015882">
    <property type="entry name" value="HEX_bac_N"/>
</dbReference>
<reference evidence="8 9" key="1">
    <citation type="journal article" date="2014" name="Int. J. Syst. Evol. Microbiol.">
        <title>Carboxylicivirga gen. nov. in the family Marinilabiliaceae with two novel species, Carboxylicivirga mesophila sp. nov. and Carboxylicivirga taeanensis sp. nov., and reclassification of Cytophaga fermentans as Saccharicrinis fermentans gen. nov., comb. nov.</title>
        <authorList>
            <person name="Yang S.H."/>
            <person name="Seo H.S."/>
            <person name="Woo J.H."/>
            <person name="Oh H.M."/>
            <person name="Jang H."/>
            <person name="Lee J.H."/>
            <person name="Kim S.J."/>
            <person name="Kwon K.K."/>
        </authorList>
    </citation>
    <scope>NUCLEOTIDE SEQUENCE [LARGE SCALE GENOMIC DNA]</scope>
    <source>
        <strain evidence="8 9">JCM 18290</strain>
    </source>
</reference>
<dbReference type="PRINTS" id="PR00738">
    <property type="entry name" value="GLHYDRLASE20"/>
</dbReference>
<dbReference type="InterPro" id="IPR017853">
    <property type="entry name" value="GH"/>
</dbReference>
<protein>
    <recommendedName>
        <fullName evidence="3">beta-N-acetylhexosaminidase</fullName>
        <ecNumber evidence="3">3.2.1.52</ecNumber>
    </recommendedName>
</protein>